<sequence>MQGLKRSKMLAKGEVDLCVGNGANVAALAVGTYYLFLPSDIVLELKNCYDILSLIRNIISIPCLDTDDFVIMQKNKCCSFSCDGIVYGIAILNNGLYILNMKNSVFNINTERSKIDNLK</sequence>
<proteinExistence type="predicted"/>
<keyword evidence="2" id="KW-1185">Reference proteome</keyword>
<dbReference type="AlphaFoldDB" id="A0ABD2XX32"/>
<gene>
    <name evidence="1" type="ORF">ACH5RR_040496</name>
</gene>
<dbReference type="EMBL" id="JBJUIK010000017">
    <property type="protein sequence ID" value="KAL3497764.1"/>
    <property type="molecule type" value="Genomic_DNA"/>
</dbReference>
<dbReference type="Proteomes" id="UP001630127">
    <property type="component" value="Unassembled WGS sequence"/>
</dbReference>
<accession>A0ABD2XX32</accession>
<organism evidence="1 2">
    <name type="scientific">Cinchona calisaya</name>
    <dbReference type="NCBI Taxonomy" id="153742"/>
    <lineage>
        <taxon>Eukaryota</taxon>
        <taxon>Viridiplantae</taxon>
        <taxon>Streptophyta</taxon>
        <taxon>Embryophyta</taxon>
        <taxon>Tracheophyta</taxon>
        <taxon>Spermatophyta</taxon>
        <taxon>Magnoliopsida</taxon>
        <taxon>eudicotyledons</taxon>
        <taxon>Gunneridae</taxon>
        <taxon>Pentapetalae</taxon>
        <taxon>asterids</taxon>
        <taxon>lamiids</taxon>
        <taxon>Gentianales</taxon>
        <taxon>Rubiaceae</taxon>
        <taxon>Cinchonoideae</taxon>
        <taxon>Cinchoneae</taxon>
        <taxon>Cinchona</taxon>
    </lineage>
</organism>
<comment type="caution">
    <text evidence="1">The sequence shown here is derived from an EMBL/GenBank/DDBJ whole genome shotgun (WGS) entry which is preliminary data.</text>
</comment>
<protein>
    <submittedName>
        <fullName evidence="1">Uncharacterized protein</fullName>
    </submittedName>
</protein>
<reference evidence="1 2" key="1">
    <citation type="submission" date="2024-11" db="EMBL/GenBank/DDBJ databases">
        <title>A near-complete genome assembly of Cinchona calisaya.</title>
        <authorList>
            <person name="Lian D.C."/>
            <person name="Zhao X.W."/>
            <person name="Wei L."/>
        </authorList>
    </citation>
    <scope>NUCLEOTIDE SEQUENCE [LARGE SCALE GENOMIC DNA]</scope>
    <source>
        <tissue evidence="1">Nenye</tissue>
    </source>
</reference>
<name>A0ABD2XX32_9GENT</name>
<evidence type="ECO:0000313" key="2">
    <source>
        <dbReference type="Proteomes" id="UP001630127"/>
    </source>
</evidence>
<evidence type="ECO:0000313" key="1">
    <source>
        <dbReference type="EMBL" id="KAL3497764.1"/>
    </source>
</evidence>